<evidence type="ECO:0000313" key="3">
    <source>
        <dbReference type="Proteomes" id="UP000604825"/>
    </source>
</evidence>
<evidence type="ECO:0000256" key="1">
    <source>
        <dbReference type="SAM" id="MobiDB-lite"/>
    </source>
</evidence>
<evidence type="ECO:0000313" key="2">
    <source>
        <dbReference type="EMBL" id="CAD6337244.1"/>
    </source>
</evidence>
<protein>
    <submittedName>
        <fullName evidence="2">Uncharacterized protein</fullName>
    </submittedName>
</protein>
<dbReference type="Proteomes" id="UP000604825">
    <property type="component" value="Unassembled WGS sequence"/>
</dbReference>
<comment type="caution">
    <text evidence="2">The sequence shown here is derived from an EMBL/GenBank/DDBJ whole genome shotgun (WGS) entry which is preliminary data.</text>
</comment>
<reference evidence="2" key="1">
    <citation type="submission" date="2020-10" db="EMBL/GenBank/DDBJ databases">
        <authorList>
            <person name="Han B."/>
            <person name="Lu T."/>
            <person name="Zhao Q."/>
            <person name="Huang X."/>
            <person name="Zhao Y."/>
        </authorList>
    </citation>
    <scope>NUCLEOTIDE SEQUENCE</scope>
</reference>
<dbReference type="AlphaFoldDB" id="A0A811S889"/>
<keyword evidence="3" id="KW-1185">Reference proteome</keyword>
<feature type="compositionally biased region" description="Low complexity" evidence="1">
    <location>
        <begin position="15"/>
        <end position="40"/>
    </location>
</feature>
<organism evidence="2 3">
    <name type="scientific">Miscanthus lutarioriparius</name>
    <dbReference type="NCBI Taxonomy" id="422564"/>
    <lineage>
        <taxon>Eukaryota</taxon>
        <taxon>Viridiplantae</taxon>
        <taxon>Streptophyta</taxon>
        <taxon>Embryophyta</taxon>
        <taxon>Tracheophyta</taxon>
        <taxon>Spermatophyta</taxon>
        <taxon>Magnoliopsida</taxon>
        <taxon>Liliopsida</taxon>
        <taxon>Poales</taxon>
        <taxon>Poaceae</taxon>
        <taxon>PACMAD clade</taxon>
        <taxon>Panicoideae</taxon>
        <taxon>Andropogonodae</taxon>
        <taxon>Andropogoneae</taxon>
        <taxon>Saccharinae</taxon>
        <taxon>Miscanthus</taxon>
    </lineage>
</organism>
<dbReference type="EMBL" id="CAJGYO010000018">
    <property type="protein sequence ID" value="CAD6337244.1"/>
    <property type="molecule type" value="Genomic_DNA"/>
</dbReference>
<proteinExistence type="predicted"/>
<dbReference type="OrthoDB" id="687880at2759"/>
<name>A0A811S889_9POAL</name>
<sequence length="265" mass="28870">MVHLDLLAAMVHIPSDGSSGSSCSDGSSGSSYNNSSYSDSNDSDSNDECCSPIAEEEFAETENSRRSSNSSLLEDGEIEEEHGASPVAAEKFAETENSRRSNSSLLEDGEIEEEHGTSPVAAEKFAEAVNSTGSANGQCVRSSLAPAVHPEPSKPQPAAQGTVRHFCAKGYEKKRERAVAAQGTVGHFSAKAFEKKRERQRAYKKLEEMERNAKAKPIFDWIHPRHLRQLGITTPVEYAVTSERRFPARRGCPVQSLLGHFLKAE</sequence>
<accession>A0A811S889</accession>
<feature type="region of interest" description="Disordered" evidence="1">
    <location>
        <begin position="13"/>
        <end position="117"/>
    </location>
</feature>
<gene>
    <name evidence="2" type="ORF">NCGR_LOCUS61342</name>
</gene>